<dbReference type="EMBL" id="MNCJ02000327">
    <property type="protein sequence ID" value="KAF5776875.1"/>
    <property type="molecule type" value="Genomic_DNA"/>
</dbReference>
<reference evidence="1" key="2">
    <citation type="submission" date="2020-06" db="EMBL/GenBank/DDBJ databases">
        <title>Helianthus annuus Genome sequencing and assembly Release 2.</title>
        <authorList>
            <person name="Gouzy J."/>
            <person name="Langlade N."/>
            <person name="Munos S."/>
        </authorList>
    </citation>
    <scope>NUCLEOTIDE SEQUENCE</scope>
    <source>
        <tissue evidence="1">Leaves</tissue>
    </source>
</reference>
<reference evidence="1" key="1">
    <citation type="journal article" date="2017" name="Nature">
        <title>The sunflower genome provides insights into oil metabolism, flowering and Asterid evolution.</title>
        <authorList>
            <person name="Badouin H."/>
            <person name="Gouzy J."/>
            <person name="Grassa C.J."/>
            <person name="Murat F."/>
            <person name="Staton S.E."/>
            <person name="Cottret L."/>
            <person name="Lelandais-Briere C."/>
            <person name="Owens G.L."/>
            <person name="Carrere S."/>
            <person name="Mayjonade B."/>
            <person name="Legrand L."/>
            <person name="Gill N."/>
            <person name="Kane N.C."/>
            <person name="Bowers J.E."/>
            <person name="Hubner S."/>
            <person name="Bellec A."/>
            <person name="Berard A."/>
            <person name="Berges H."/>
            <person name="Blanchet N."/>
            <person name="Boniface M.C."/>
            <person name="Brunel D."/>
            <person name="Catrice O."/>
            <person name="Chaidir N."/>
            <person name="Claudel C."/>
            <person name="Donnadieu C."/>
            <person name="Faraut T."/>
            <person name="Fievet G."/>
            <person name="Helmstetter N."/>
            <person name="King M."/>
            <person name="Knapp S.J."/>
            <person name="Lai Z."/>
            <person name="Le Paslier M.C."/>
            <person name="Lippi Y."/>
            <person name="Lorenzon L."/>
            <person name="Mandel J.R."/>
            <person name="Marage G."/>
            <person name="Marchand G."/>
            <person name="Marquand E."/>
            <person name="Bret-Mestries E."/>
            <person name="Morien E."/>
            <person name="Nambeesan S."/>
            <person name="Nguyen T."/>
            <person name="Pegot-Espagnet P."/>
            <person name="Pouilly N."/>
            <person name="Raftis F."/>
            <person name="Sallet E."/>
            <person name="Schiex T."/>
            <person name="Thomas J."/>
            <person name="Vandecasteele C."/>
            <person name="Vares D."/>
            <person name="Vear F."/>
            <person name="Vautrin S."/>
            <person name="Crespi M."/>
            <person name="Mangin B."/>
            <person name="Burke J.M."/>
            <person name="Salse J."/>
            <person name="Munos S."/>
            <person name="Vincourt P."/>
            <person name="Rieseberg L.H."/>
            <person name="Langlade N.B."/>
        </authorList>
    </citation>
    <scope>NUCLEOTIDE SEQUENCE</scope>
    <source>
        <tissue evidence="1">Leaves</tissue>
    </source>
</reference>
<accession>A0A9K3HDU7</accession>
<dbReference type="Gramene" id="mRNA:HanXRQr2_Chr12g0529141">
    <property type="protein sequence ID" value="mRNA:HanXRQr2_Chr12g0529141"/>
    <property type="gene ID" value="HanXRQr2_Chr12g0529141"/>
</dbReference>
<dbReference type="Proteomes" id="UP000215914">
    <property type="component" value="Unassembled WGS sequence"/>
</dbReference>
<keyword evidence="2" id="KW-1185">Reference proteome</keyword>
<name>A0A9K3HDU7_HELAN</name>
<proteinExistence type="predicted"/>
<organism evidence="1 2">
    <name type="scientific">Helianthus annuus</name>
    <name type="common">Common sunflower</name>
    <dbReference type="NCBI Taxonomy" id="4232"/>
    <lineage>
        <taxon>Eukaryota</taxon>
        <taxon>Viridiplantae</taxon>
        <taxon>Streptophyta</taxon>
        <taxon>Embryophyta</taxon>
        <taxon>Tracheophyta</taxon>
        <taxon>Spermatophyta</taxon>
        <taxon>Magnoliopsida</taxon>
        <taxon>eudicotyledons</taxon>
        <taxon>Gunneridae</taxon>
        <taxon>Pentapetalae</taxon>
        <taxon>asterids</taxon>
        <taxon>campanulids</taxon>
        <taxon>Asterales</taxon>
        <taxon>Asteraceae</taxon>
        <taxon>Asteroideae</taxon>
        <taxon>Heliantheae alliance</taxon>
        <taxon>Heliantheae</taxon>
        <taxon>Helianthus</taxon>
    </lineage>
</organism>
<evidence type="ECO:0000313" key="1">
    <source>
        <dbReference type="EMBL" id="KAF5776875.1"/>
    </source>
</evidence>
<comment type="caution">
    <text evidence="1">The sequence shown here is derived from an EMBL/GenBank/DDBJ whole genome shotgun (WGS) entry which is preliminary data.</text>
</comment>
<sequence length="73" mass="8080">MKSFQRGREEVWLILHPSHSTVGRCKKAKKVRVVQKARGSLEIGSFVKGPSTGQGKLDLAARSLGSFKLKPKF</sequence>
<protein>
    <submittedName>
        <fullName evidence="1">Uncharacterized protein</fullName>
    </submittedName>
</protein>
<dbReference type="AlphaFoldDB" id="A0A9K3HDU7"/>
<evidence type="ECO:0000313" key="2">
    <source>
        <dbReference type="Proteomes" id="UP000215914"/>
    </source>
</evidence>
<gene>
    <name evidence="1" type="ORF">HanXRQr2_Chr12g0529141</name>
</gene>